<dbReference type="PANTHER" id="PTHR30558">
    <property type="entry name" value="EXBD MEMBRANE COMPONENT OF PMF-DRIVEN MACROMOLECULE IMPORT SYSTEM"/>
    <property type="match status" value="1"/>
</dbReference>
<evidence type="ECO:0000256" key="8">
    <source>
        <dbReference type="SAM" id="Phobius"/>
    </source>
</evidence>
<evidence type="ECO:0000256" key="7">
    <source>
        <dbReference type="RuleBase" id="RU003879"/>
    </source>
</evidence>
<keyword evidence="4 7" id="KW-0812">Transmembrane</keyword>
<keyword evidence="5 8" id="KW-1133">Transmembrane helix</keyword>
<evidence type="ECO:0000256" key="5">
    <source>
        <dbReference type="ARBA" id="ARBA00022989"/>
    </source>
</evidence>
<protein>
    <recommendedName>
        <fullName evidence="11">Biopolymer transporter ExbD</fullName>
    </recommendedName>
</protein>
<name>A0A2D0AIV4_9FLAO</name>
<evidence type="ECO:0000313" key="9">
    <source>
        <dbReference type="EMBL" id="OWP85069.1"/>
    </source>
</evidence>
<evidence type="ECO:0000256" key="3">
    <source>
        <dbReference type="ARBA" id="ARBA00022475"/>
    </source>
</evidence>
<comment type="subcellular location">
    <subcellularLocation>
        <location evidence="1">Cell membrane</location>
        <topology evidence="1">Single-pass membrane protein</topology>
    </subcellularLocation>
    <subcellularLocation>
        <location evidence="7">Cell membrane</location>
        <topology evidence="7">Single-pass type II membrane protein</topology>
    </subcellularLocation>
</comment>
<dbReference type="GO" id="GO:0005886">
    <property type="term" value="C:plasma membrane"/>
    <property type="evidence" value="ECO:0007669"/>
    <property type="project" value="UniProtKB-SubCell"/>
</dbReference>
<accession>A0A2D0AIV4</accession>
<keyword evidence="7" id="KW-0813">Transport</keyword>
<keyword evidence="6 8" id="KW-0472">Membrane</keyword>
<dbReference type="InterPro" id="IPR003400">
    <property type="entry name" value="ExbD"/>
</dbReference>
<dbReference type="PANTHER" id="PTHR30558:SF3">
    <property type="entry name" value="BIOPOLYMER TRANSPORT PROTEIN EXBD-RELATED"/>
    <property type="match status" value="1"/>
</dbReference>
<feature type="transmembrane region" description="Helical" evidence="8">
    <location>
        <begin position="26"/>
        <end position="46"/>
    </location>
</feature>
<evidence type="ECO:0000256" key="6">
    <source>
        <dbReference type="ARBA" id="ARBA00023136"/>
    </source>
</evidence>
<dbReference type="Proteomes" id="UP000197768">
    <property type="component" value="Unassembled WGS sequence"/>
</dbReference>
<organism evidence="9 10">
    <name type="scientific">Flavobacterium davisii</name>
    <dbReference type="NCBI Taxonomy" id="2906077"/>
    <lineage>
        <taxon>Bacteria</taxon>
        <taxon>Pseudomonadati</taxon>
        <taxon>Bacteroidota</taxon>
        <taxon>Flavobacteriia</taxon>
        <taxon>Flavobacteriales</taxon>
        <taxon>Flavobacteriaceae</taxon>
        <taxon>Flavobacterium</taxon>
    </lineage>
</organism>
<proteinExistence type="inferred from homology"/>
<keyword evidence="7" id="KW-0653">Protein transport</keyword>
<dbReference type="Pfam" id="PF02472">
    <property type="entry name" value="ExbD"/>
    <property type="match status" value="1"/>
</dbReference>
<comment type="similarity">
    <text evidence="2 7">Belongs to the ExbD/TolR family.</text>
</comment>
<evidence type="ECO:0008006" key="11">
    <source>
        <dbReference type="Google" id="ProtNLM"/>
    </source>
</evidence>
<dbReference type="GO" id="GO:0022857">
    <property type="term" value="F:transmembrane transporter activity"/>
    <property type="evidence" value="ECO:0007669"/>
    <property type="project" value="InterPro"/>
</dbReference>
<evidence type="ECO:0000256" key="4">
    <source>
        <dbReference type="ARBA" id="ARBA00022692"/>
    </source>
</evidence>
<evidence type="ECO:0000256" key="1">
    <source>
        <dbReference type="ARBA" id="ARBA00004162"/>
    </source>
</evidence>
<dbReference type="GO" id="GO:0015031">
    <property type="term" value="P:protein transport"/>
    <property type="evidence" value="ECO:0007669"/>
    <property type="project" value="UniProtKB-KW"/>
</dbReference>
<comment type="caution">
    <text evidence="9">The sequence shown here is derived from an EMBL/GenBank/DDBJ whole genome shotgun (WGS) entry which is preliminary data.</text>
</comment>
<dbReference type="EMBL" id="MTCZ01000009">
    <property type="protein sequence ID" value="OWP85069.1"/>
    <property type="molecule type" value="Genomic_DNA"/>
</dbReference>
<dbReference type="AlphaFoldDB" id="A0A2D0AIV4"/>
<gene>
    <name evidence="9" type="ORF">BWK59_02145</name>
</gene>
<evidence type="ECO:0000313" key="10">
    <source>
        <dbReference type="Proteomes" id="UP000197768"/>
    </source>
</evidence>
<sequence length="180" mass="20187">MSETRHTFGRKPLTRKSKNLKPRVDLTAMVSISFLLIVFFMLTSFLSRPNAMDSGMPPMNEEATCGGVISCFDIHARDFTVLLDEDKIVLYHGLFESPFETPKTFSYKNDDLAKELIKKNVIIQRATGDPKKGLIVLIKSSRKSNYGNLVHALDALAIAKTPTYAVVDITPEEEAFLKNM</sequence>
<evidence type="ECO:0000256" key="2">
    <source>
        <dbReference type="ARBA" id="ARBA00005811"/>
    </source>
</evidence>
<keyword evidence="3" id="KW-1003">Cell membrane</keyword>
<reference evidence="9 10" key="1">
    <citation type="journal article" date="2017" name="Infect. Genet. Evol.">
        <title>Comparative genome analysis of fish pathogen Flavobacterium columnare reveals extensive sequence diversity within the species.</title>
        <authorList>
            <person name="Kayansamruaj P."/>
            <person name="Dong H.T."/>
            <person name="Hirono I."/>
            <person name="Kondo H."/>
            <person name="Senapin S."/>
            <person name="Rodkhum C."/>
        </authorList>
    </citation>
    <scope>NUCLEOTIDE SEQUENCE [LARGE SCALE GENOMIC DNA]</scope>
    <source>
        <strain evidence="9 10">1215</strain>
    </source>
</reference>